<feature type="region of interest" description="Disordered" evidence="1">
    <location>
        <begin position="30"/>
        <end position="154"/>
    </location>
</feature>
<dbReference type="AlphaFoldDB" id="A0A9Q1JR45"/>
<evidence type="ECO:0000313" key="3">
    <source>
        <dbReference type="Proteomes" id="UP001153076"/>
    </source>
</evidence>
<organism evidence="2 3">
    <name type="scientific">Carnegiea gigantea</name>
    <dbReference type="NCBI Taxonomy" id="171969"/>
    <lineage>
        <taxon>Eukaryota</taxon>
        <taxon>Viridiplantae</taxon>
        <taxon>Streptophyta</taxon>
        <taxon>Embryophyta</taxon>
        <taxon>Tracheophyta</taxon>
        <taxon>Spermatophyta</taxon>
        <taxon>Magnoliopsida</taxon>
        <taxon>eudicotyledons</taxon>
        <taxon>Gunneridae</taxon>
        <taxon>Pentapetalae</taxon>
        <taxon>Caryophyllales</taxon>
        <taxon>Cactineae</taxon>
        <taxon>Cactaceae</taxon>
        <taxon>Cactoideae</taxon>
        <taxon>Echinocereeae</taxon>
        <taxon>Carnegiea</taxon>
    </lineage>
</organism>
<reference evidence="2" key="1">
    <citation type="submission" date="2022-04" db="EMBL/GenBank/DDBJ databases">
        <title>Carnegiea gigantea Genome sequencing and assembly v2.</title>
        <authorList>
            <person name="Copetti D."/>
            <person name="Sanderson M.J."/>
            <person name="Burquez A."/>
            <person name="Wojciechowski M.F."/>
        </authorList>
    </citation>
    <scope>NUCLEOTIDE SEQUENCE</scope>
    <source>
        <strain evidence="2">SGP5-SGP5p</strain>
        <tissue evidence="2">Aerial part</tissue>
    </source>
</reference>
<proteinExistence type="predicted"/>
<name>A0A9Q1JR45_9CARY</name>
<sequence length="154" mass="17205">MCKQQLTLTKTAMISRDISHEQKLYADFVFNSEEEQRGPPEKIVNDKEKTDKSSERVTEKEALPTKSAKKPSKKTKAGKEKCEEAVSKKAKRGNSSQQATEGGESLQKTDAEEMEEDNSVGKVEEKNEGSKKNAADRPQERAILPRDPSTHPKT</sequence>
<dbReference type="EMBL" id="JAKOGI010000888">
    <property type="protein sequence ID" value="KAJ8429514.1"/>
    <property type="molecule type" value="Genomic_DNA"/>
</dbReference>
<feature type="compositionally biased region" description="Basic and acidic residues" evidence="1">
    <location>
        <begin position="122"/>
        <end position="154"/>
    </location>
</feature>
<keyword evidence="3" id="KW-1185">Reference proteome</keyword>
<dbReference type="Proteomes" id="UP001153076">
    <property type="component" value="Unassembled WGS sequence"/>
</dbReference>
<feature type="compositionally biased region" description="Basic residues" evidence="1">
    <location>
        <begin position="67"/>
        <end position="76"/>
    </location>
</feature>
<comment type="caution">
    <text evidence="2">The sequence shown here is derived from an EMBL/GenBank/DDBJ whole genome shotgun (WGS) entry which is preliminary data.</text>
</comment>
<evidence type="ECO:0000256" key="1">
    <source>
        <dbReference type="SAM" id="MobiDB-lite"/>
    </source>
</evidence>
<feature type="compositionally biased region" description="Basic and acidic residues" evidence="1">
    <location>
        <begin position="77"/>
        <end position="87"/>
    </location>
</feature>
<gene>
    <name evidence="2" type="ORF">Cgig2_016246</name>
</gene>
<protein>
    <submittedName>
        <fullName evidence="2">Uncharacterized protein</fullName>
    </submittedName>
</protein>
<feature type="compositionally biased region" description="Basic and acidic residues" evidence="1">
    <location>
        <begin position="34"/>
        <end position="63"/>
    </location>
</feature>
<evidence type="ECO:0000313" key="2">
    <source>
        <dbReference type="EMBL" id="KAJ8429514.1"/>
    </source>
</evidence>
<accession>A0A9Q1JR45</accession>